<reference evidence="5 6" key="1">
    <citation type="journal article" date="2011" name="J. Bacteriol.">
        <title>Genome sequence of Microbacterium testaceum StLB037, an N-acylhomoserine lactone-degrading bacterium isolated from potato leaves.</title>
        <authorList>
            <person name="Morohoshi T."/>
            <person name="Wang W.-Z."/>
            <person name="Someya N."/>
            <person name="Ikeda T."/>
        </authorList>
    </citation>
    <scope>NUCLEOTIDE SEQUENCE [LARGE SCALE GENOMIC DNA]</scope>
    <source>
        <strain evidence="5 6">StLB037</strain>
    </source>
</reference>
<dbReference type="KEGG" id="mts:MTES_1985"/>
<keyword evidence="3" id="KW-0804">Transcription</keyword>
<sequence>MTTAPQTRRATAADIARAVGVSRATVGYVLNDTPGQTISASTRERVLDAARALGYRPHAAAQALASGRTRIVLLVLPDWPQDYSVRRYIEEASLLLDEAGYTLVTWTPHATGRTRPLWQLLDPDVVFGFLPFSDADVAAMREQGIRAIIPDPDVEAPAGEAERVGGAGPALQVQHLYELGHRRIAFASTSDPRLADLSRERHDVALRAATARGMTCAPPELVDAPGIDLETLVHGWVRDEVTGVVAYNDDIAAMVAGAAITAGLDVPEDVSVIGHDDSPLASLFLPRLSSVHLDGTALGRLVADLVLAKIEGREPAPLPPVTFETVIPRASTRRVG</sequence>
<dbReference type="EMBL" id="AP012052">
    <property type="protein sequence ID" value="BAJ74949.1"/>
    <property type="molecule type" value="Genomic_DNA"/>
</dbReference>
<dbReference type="GO" id="GO:0000976">
    <property type="term" value="F:transcription cis-regulatory region binding"/>
    <property type="evidence" value="ECO:0007669"/>
    <property type="project" value="TreeGrafter"/>
</dbReference>
<dbReference type="Gene3D" id="3.40.50.2300">
    <property type="match status" value="2"/>
</dbReference>
<dbReference type="Pfam" id="PF13377">
    <property type="entry name" value="Peripla_BP_3"/>
    <property type="match status" value="1"/>
</dbReference>
<dbReference type="SUPFAM" id="SSF47413">
    <property type="entry name" value="lambda repressor-like DNA-binding domains"/>
    <property type="match status" value="1"/>
</dbReference>
<dbReference type="OrthoDB" id="3288692at2"/>
<name>E8ND91_MICTS</name>
<proteinExistence type="predicted"/>
<dbReference type="PANTHER" id="PTHR30146:SF153">
    <property type="entry name" value="LACTOSE OPERON REPRESSOR"/>
    <property type="match status" value="1"/>
</dbReference>
<dbReference type="Proteomes" id="UP000008975">
    <property type="component" value="Chromosome"/>
</dbReference>
<keyword evidence="2" id="KW-0238">DNA-binding</keyword>
<accession>E8ND91</accession>
<dbReference type="RefSeq" id="WP_013585074.1">
    <property type="nucleotide sequence ID" value="NC_015125.1"/>
</dbReference>
<dbReference type="InterPro" id="IPR046335">
    <property type="entry name" value="LacI/GalR-like_sensor"/>
</dbReference>
<evidence type="ECO:0000313" key="5">
    <source>
        <dbReference type="EMBL" id="BAJ74949.1"/>
    </source>
</evidence>
<dbReference type="CDD" id="cd06267">
    <property type="entry name" value="PBP1_LacI_sugar_binding-like"/>
    <property type="match status" value="1"/>
</dbReference>
<dbReference type="PROSITE" id="PS50932">
    <property type="entry name" value="HTH_LACI_2"/>
    <property type="match status" value="1"/>
</dbReference>
<gene>
    <name evidence="5" type="ordered locus">MTES_1985</name>
</gene>
<keyword evidence="1" id="KW-0805">Transcription regulation</keyword>
<dbReference type="Pfam" id="PF00356">
    <property type="entry name" value="LacI"/>
    <property type="match status" value="1"/>
</dbReference>
<evidence type="ECO:0000256" key="1">
    <source>
        <dbReference type="ARBA" id="ARBA00023015"/>
    </source>
</evidence>
<dbReference type="SUPFAM" id="SSF53822">
    <property type="entry name" value="Periplasmic binding protein-like I"/>
    <property type="match status" value="1"/>
</dbReference>
<reference key="2">
    <citation type="submission" date="2011-02" db="EMBL/GenBank/DDBJ databases">
        <title>Genome sequence of Microbacterium testaceum StLB037.</title>
        <authorList>
            <person name="Morohoshi T."/>
            <person name="Wang W.Z."/>
            <person name="Someya N."/>
            <person name="Ikeda T."/>
        </authorList>
    </citation>
    <scope>NUCLEOTIDE SEQUENCE</scope>
    <source>
        <strain>StLB037</strain>
    </source>
</reference>
<evidence type="ECO:0000259" key="4">
    <source>
        <dbReference type="PROSITE" id="PS50932"/>
    </source>
</evidence>
<feature type="domain" description="HTH lacI-type" evidence="4">
    <location>
        <begin position="10"/>
        <end position="66"/>
    </location>
</feature>
<dbReference type="AlphaFoldDB" id="E8ND91"/>
<evidence type="ECO:0000256" key="3">
    <source>
        <dbReference type="ARBA" id="ARBA00023163"/>
    </source>
</evidence>
<dbReference type="InterPro" id="IPR010982">
    <property type="entry name" value="Lambda_DNA-bd_dom_sf"/>
</dbReference>
<dbReference type="eggNOG" id="COG1609">
    <property type="taxonomic scope" value="Bacteria"/>
</dbReference>
<dbReference type="Gene3D" id="1.10.260.40">
    <property type="entry name" value="lambda repressor-like DNA-binding domains"/>
    <property type="match status" value="1"/>
</dbReference>
<dbReference type="InterPro" id="IPR028082">
    <property type="entry name" value="Peripla_BP_I"/>
</dbReference>
<dbReference type="GO" id="GO:0003700">
    <property type="term" value="F:DNA-binding transcription factor activity"/>
    <property type="evidence" value="ECO:0007669"/>
    <property type="project" value="TreeGrafter"/>
</dbReference>
<organism evidence="5 6">
    <name type="scientific">Microbacterium testaceum (strain StLB037)</name>
    <dbReference type="NCBI Taxonomy" id="979556"/>
    <lineage>
        <taxon>Bacteria</taxon>
        <taxon>Bacillati</taxon>
        <taxon>Actinomycetota</taxon>
        <taxon>Actinomycetes</taxon>
        <taxon>Micrococcales</taxon>
        <taxon>Microbacteriaceae</taxon>
        <taxon>Microbacterium</taxon>
    </lineage>
</organism>
<dbReference type="HOGENOM" id="CLU_037628_6_1_11"/>
<dbReference type="InterPro" id="IPR000843">
    <property type="entry name" value="HTH_LacI"/>
</dbReference>
<dbReference type="CDD" id="cd01392">
    <property type="entry name" value="HTH_LacI"/>
    <property type="match status" value="1"/>
</dbReference>
<dbReference type="PANTHER" id="PTHR30146">
    <property type="entry name" value="LACI-RELATED TRANSCRIPTIONAL REPRESSOR"/>
    <property type="match status" value="1"/>
</dbReference>
<evidence type="ECO:0000256" key="2">
    <source>
        <dbReference type="ARBA" id="ARBA00023125"/>
    </source>
</evidence>
<protein>
    <submittedName>
        <fullName evidence="5">Transcriptional regulator</fullName>
    </submittedName>
</protein>
<dbReference type="SMART" id="SM00354">
    <property type="entry name" value="HTH_LACI"/>
    <property type="match status" value="1"/>
</dbReference>
<evidence type="ECO:0000313" key="6">
    <source>
        <dbReference type="Proteomes" id="UP000008975"/>
    </source>
</evidence>
<dbReference type="STRING" id="979556.MTES_1985"/>